<reference evidence="1" key="1">
    <citation type="submission" date="2020-07" db="EMBL/GenBank/DDBJ databases">
        <authorList>
            <person name="Pettersson B.M.F."/>
            <person name="Behra P.R.K."/>
            <person name="Ramesh M."/>
            <person name="Das S."/>
            <person name="Dasgupta S."/>
            <person name="Kirsebom L.A."/>
        </authorList>
    </citation>
    <scope>NUCLEOTIDE SEQUENCE</scope>
    <source>
        <strain evidence="1">DSM 44615</strain>
    </source>
</reference>
<dbReference type="EMBL" id="JACKSJ010000077">
    <property type="protein sequence ID" value="MCV7170254.1"/>
    <property type="molecule type" value="Genomic_DNA"/>
</dbReference>
<comment type="caution">
    <text evidence="1">The sequence shown here is derived from an EMBL/GenBank/DDBJ whole genome shotgun (WGS) entry which is preliminary data.</text>
</comment>
<dbReference type="RefSeq" id="WP_264012447.1">
    <property type="nucleotide sequence ID" value="NZ_JACKSJ010000077.1"/>
</dbReference>
<dbReference type="Pfam" id="PF10824">
    <property type="entry name" value="T7SS_ESX_EspC"/>
    <property type="match status" value="1"/>
</dbReference>
<proteinExistence type="predicted"/>
<evidence type="ECO:0000313" key="1">
    <source>
        <dbReference type="EMBL" id="MCV7170254.1"/>
    </source>
</evidence>
<name>A0A9X2YNB1_9MYCO</name>
<sequence length="101" mass="10839">MTSPLGVDPKVLREQAARMHEFADQRAEHVSNVVRIASTFTGAWTGQGGDAVQKALESYVQEASDTRREEMEIADALIQAANQYDQTDADAAGGLSGQMGI</sequence>
<protein>
    <submittedName>
        <fullName evidence="1">WXG100 family type VII secretion target</fullName>
    </submittedName>
</protein>
<reference evidence="1" key="2">
    <citation type="journal article" date="2022" name="BMC Genomics">
        <title>Comparative genome analysis of mycobacteria focusing on tRNA and non-coding RNA.</title>
        <authorList>
            <person name="Behra P.R.K."/>
            <person name="Pettersson B.M.F."/>
            <person name="Ramesh M."/>
            <person name="Das S."/>
            <person name="Dasgupta S."/>
            <person name="Kirsebom L.A."/>
        </authorList>
    </citation>
    <scope>NUCLEOTIDE SEQUENCE</scope>
    <source>
        <strain evidence="1">DSM 44615</strain>
    </source>
</reference>
<evidence type="ECO:0000313" key="2">
    <source>
        <dbReference type="Proteomes" id="UP001140293"/>
    </source>
</evidence>
<organism evidence="1 2">
    <name type="scientific">[Mycobacterium] manitobense</name>
    <dbReference type="NCBI Taxonomy" id="190147"/>
    <lineage>
        <taxon>Bacteria</taxon>
        <taxon>Bacillati</taxon>
        <taxon>Actinomycetota</taxon>
        <taxon>Actinomycetes</taxon>
        <taxon>Mycobacteriales</taxon>
        <taxon>Mycobacteriaceae</taxon>
        <taxon>Mycolicibacterium</taxon>
    </lineage>
</organism>
<dbReference type="Gene3D" id="1.10.287.1060">
    <property type="entry name" value="ESAT-6-like"/>
    <property type="match status" value="1"/>
</dbReference>
<keyword evidence="2" id="KW-1185">Reference proteome</keyword>
<dbReference type="GO" id="GO:0009306">
    <property type="term" value="P:protein secretion"/>
    <property type="evidence" value="ECO:0007669"/>
    <property type="project" value="InterPro"/>
</dbReference>
<dbReference type="AlphaFoldDB" id="A0A9X2YNB1"/>
<gene>
    <name evidence="1" type="ORF">H7I41_10030</name>
</gene>
<dbReference type="Proteomes" id="UP001140293">
    <property type="component" value="Unassembled WGS sequence"/>
</dbReference>
<dbReference type="InterPro" id="IPR022536">
    <property type="entry name" value="EspC"/>
</dbReference>
<accession>A0A9X2YNB1</accession>
<dbReference type="InterPro" id="IPR036689">
    <property type="entry name" value="ESAT-6-like_sf"/>
</dbReference>
<dbReference type="SUPFAM" id="SSF140453">
    <property type="entry name" value="EsxAB dimer-like"/>
    <property type="match status" value="1"/>
</dbReference>